<dbReference type="Proteomes" id="UP000289650">
    <property type="component" value="Unassembled WGS sequence"/>
</dbReference>
<protein>
    <submittedName>
        <fullName evidence="2">Uncharacterized protein</fullName>
    </submittedName>
</protein>
<dbReference type="EMBL" id="QWEX01000003">
    <property type="protein sequence ID" value="RXV65778.1"/>
    <property type="molecule type" value="Genomic_DNA"/>
</dbReference>
<feature type="region of interest" description="Disordered" evidence="1">
    <location>
        <begin position="770"/>
        <end position="794"/>
    </location>
</feature>
<feature type="compositionally biased region" description="Polar residues" evidence="1">
    <location>
        <begin position="32"/>
        <end position="41"/>
    </location>
</feature>
<evidence type="ECO:0000256" key="1">
    <source>
        <dbReference type="SAM" id="MobiDB-lite"/>
    </source>
</evidence>
<organism evidence="2 3">
    <name type="scientific">Burkholderia stabilis</name>
    <dbReference type="NCBI Taxonomy" id="95485"/>
    <lineage>
        <taxon>Bacteria</taxon>
        <taxon>Pseudomonadati</taxon>
        <taxon>Pseudomonadota</taxon>
        <taxon>Betaproteobacteria</taxon>
        <taxon>Burkholderiales</taxon>
        <taxon>Burkholderiaceae</taxon>
        <taxon>Burkholderia</taxon>
        <taxon>Burkholderia cepacia complex</taxon>
    </lineage>
</organism>
<accession>A0A4Q2A964</accession>
<evidence type="ECO:0000313" key="3">
    <source>
        <dbReference type="Proteomes" id="UP000289650"/>
    </source>
</evidence>
<feature type="compositionally biased region" description="Low complexity" evidence="1">
    <location>
        <begin position="108"/>
        <end position="130"/>
    </location>
</feature>
<dbReference type="AlphaFoldDB" id="A0A4Q2A964"/>
<feature type="compositionally biased region" description="Polar residues" evidence="1">
    <location>
        <begin position="1"/>
        <end position="16"/>
    </location>
</feature>
<reference evidence="2 3" key="1">
    <citation type="submission" date="2018-08" db="EMBL/GenBank/DDBJ databases">
        <title>Mountain-cultivated ginseng endophyte, Burkholderia stabilis and its activity against ginseng root rot disease.</title>
        <authorList>
            <person name="Tapan Kumar M."/>
            <person name="Bae H."/>
            <person name="Shanmugam G."/>
            <person name="Jeon J."/>
        </authorList>
    </citation>
    <scope>NUCLEOTIDE SEQUENCE [LARGE SCALE GENOMIC DNA]</scope>
    <source>
        <strain evidence="2 3">EB159</strain>
    </source>
</reference>
<feature type="region of interest" description="Disordered" evidence="1">
    <location>
        <begin position="1"/>
        <end position="149"/>
    </location>
</feature>
<name>A0A4Q2A964_9BURK</name>
<gene>
    <name evidence="2" type="ORF">D1006_37845</name>
</gene>
<evidence type="ECO:0000313" key="2">
    <source>
        <dbReference type="EMBL" id="RXV65778.1"/>
    </source>
</evidence>
<comment type="caution">
    <text evidence="2">The sequence shown here is derived from an EMBL/GenBank/DDBJ whole genome shotgun (WGS) entry which is preliminary data.</text>
</comment>
<proteinExistence type="predicted"/>
<sequence>MSSSIRSTSPVASTHSPEPDAAPGNTPPSRAASPSNTASRRASTEFPALKPRSSTDTAASGARPPESLPADGTGSLRRVDSTVLDAHRSRRTSAASSIEMDRIAPENAATTSTSSAASVTSASTASTTSAGNEVSFTMPPPCGGSLTRHEDGRLRCEQDRGAQGVLNLLSELDPDTVRNLALPPDATIRIEWDENLMEHMSTFMRLAGGDVLVATDMLRDAIASGASAFTPQARMPDGDQHPSDFLRNLGIRVHVTPDNGTGTRLQSILERQYDDPAKNMRIAQFRHDFGAMSLLSLANNKQFTKQLAYGVGASLTGTGTIGATFDYGIWDNVKRSMSEAAVAKFGPLLDSLTPLFAETFDSMVISRLLEVMKGGNFLPENFGEAWDTLKGAAYSGAIAAIGSIANNYVRELASEARQAGHTEAAAALLVAKQFTNLLATWMSGAMIPLEVMSDHEELVDAKMNLIETGVIPRPDVADVRTHVSESTLNTIRAARGTGSAIRSMATGGEIAATIGLLLSILEHQGVISGSLEQLITLMYSTPTEVLSMTVSMAAEKWVGADGDKENARITTDAGKQSAMLARISGHETTTLDDLDRIARPDGERNASLGHTVTQALGTAMGIVDKGAELGIRYTGAGLTRVGNALSPIADIPYVSPVLTSVGNGLSGTAQFAFEHALKPLGQGVQAVSGAAYRNALKPAGQGIARAIDMASPVLDPLGKGAATVATGAGRHVVKPVANATAATFDTVVRTPGAVVGAGAKAFDQAASSATDALSGAMRRRRAPRNTEPSGPDQV</sequence>